<dbReference type="InterPro" id="IPR037238">
    <property type="entry name" value="YbiA-like_sf"/>
</dbReference>
<dbReference type="WBParaSite" id="jg17393">
    <property type="protein sequence ID" value="jg17393"/>
    <property type="gene ID" value="jg17393"/>
</dbReference>
<accession>A0A915D9X7</accession>
<dbReference type="Proteomes" id="UP000887574">
    <property type="component" value="Unplaced"/>
</dbReference>
<dbReference type="PANTHER" id="PTHR31751">
    <property type="entry name" value="SI:CH211-108C17.2-RELATED-RELATED"/>
    <property type="match status" value="1"/>
</dbReference>
<name>A0A915D9X7_9BILA</name>
<evidence type="ECO:0000256" key="1">
    <source>
        <dbReference type="SAM" id="MobiDB-lite"/>
    </source>
</evidence>
<feature type="compositionally biased region" description="Polar residues" evidence="1">
    <location>
        <begin position="1100"/>
        <end position="1124"/>
    </location>
</feature>
<reference evidence="3" key="1">
    <citation type="submission" date="2022-11" db="UniProtKB">
        <authorList>
            <consortium name="WormBaseParasite"/>
        </authorList>
    </citation>
    <scope>IDENTIFICATION</scope>
</reference>
<dbReference type="SUPFAM" id="SSF143990">
    <property type="entry name" value="YbiA-like"/>
    <property type="match status" value="4"/>
</dbReference>
<feature type="compositionally biased region" description="Polar residues" evidence="1">
    <location>
        <begin position="1074"/>
        <end position="1090"/>
    </location>
</feature>
<dbReference type="PANTHER" id="PTHR31751:SF42">
    <property type="entry name" value="PROTEIN CBG10204"/>
    <property type="match status" value="1"/>
</dbReference>
<evidence type="ECO:0000313" key="2">
    <source>
        <dbReference type="Proteomes" id="UP000887574"/>
    </source>
</evidence>
<dbReference type="Gene3D" id="1.10.357.40">
    <property type="entry name" value="YbiA-like"/>
    <property type="match status" value="4"/>
</dbReference>
<organism evidence="2 3">
    <name type="scientific">Ditylenchus dipsaci</name>
    <dbReference type="NCBI Taxonomy" id="166011"/>
    <lineage>
        <taxon>Eukaryota</taxon>
        <taxon>Metazoa</taxon>
        <taxon>Ecdysozoa</taxon>
        <taxon>Nematoda</taxon>
        <taxon>Chromadorea</taxon>
        <taxon>Rhabditida</taxon>
        <taxon>Tylenchina</taxon>
        <taxon>Tylenchomorpha</taxon>
        <taxon>Sphaerularioidea</taxon>
        <taxon>Anguinidae</taxon>
        <taxon>Anguininae</taxon>
        <taxon>Ditylenchus</taxon>
    </lineage>
</organism>
<evidence type="ECO:0000313" key="3">
    <source>
        <dbReference type="WBParaSite" id="jg17393"/>
    </source>
</evidence>
<proteinExistence type="predicted"/>
<feature type="compositionally biased region" description="Basic and acidic residues" evidence="1">
    <location>
        <begin position="1143"/>
        <end position="1160"/>
    </location>
</feature>
<feature type="compositionally biased region" description="Low complexity" evidence="1">
    <location>
        <begin position="1161"/>
        <end position="1184"/>
    </location>
</feature>
<feature type="compositionally biased region" description="Acidic residues" evidence="1">
    <location>
        <begin position="1245"/>
        <end position="1258"/>
    </location>
</feature>
<feature type="region of interest" description="Disordered" evidence="1">
    <location>
        <begin position="1042"/>
        <end position="1258"/>
    </location>
</feature>
<sequence>MTIEEGKILLIGNDTDILHCGFSFPLSEGGKRYPSADHYAHSMILTQLGLDEVHILELLATPSSSVPVRARELLEENLPAGHDMNSLAQYLQTSRQSYTMLGLRLRSEQDKRFRQALMETNDALLIVCDRRDNELGVGMDEEEFVGFTRRLRANAERISQWMHDERTRPREIGQNQLGFFLMWLRYEIKEKEKSRWMTTNDVTASGISTDQEDKPIDVSVSDFVIALQGIFQPLSNYYAMNFEIKGDSYRSVEHYAYQRLFESLKLSHIEVMKIRTTVKPVDVSKMARRLFKPLNLVSTVQMKNFPKSHGEISEEEMEVVQEFGAGEDFEIELEDTKLPDFLIVEGSQLENYLLQAFPNCRRLPYEKINRDSSSLSLKQVSTHYRKREIKWTQSGSNLTANIRCQCSDKVRWSKNESRYTKVVPKSKAYQTLLQIATKNPFLKDIDRLSDGSATSVVESYHGLSIKYKPKIIAFRLNGLRRRNMLATLDFNSIQEDEVAHRRNAIERYQCFSKAKRGMRWKVRKSPGDFAWKRQVVDGAERQKQRFGLEYPQANEEELDDNDEEDLLDNISNLFDNVIDSSELEHKSARLDRWRQSAMKHKISKNDYLQKLLLSTGHAILLETNPEGDAQWSSCTDEFEIQHLLTKKYVSPQLLIDWMCGRVELPLAVSHLGGNKTGLLLMELRTKFAAGCTHRIPLVAPLTSNVLRTGVSNHMICFTPESVLHPFYPTKVRVSTESDVHLASPIHVVAQMAVKFFNIQKDDSEWIMEPELGAECWQRLHYTITDHLMLPLEKIQQWYMDERQKALKFAVELQFDQNPSLLRLLLDTNDALLVSCARFSSTEAELNIGMRERDLRLWLSQVRVDSKQMIDICLRPMAFRPPYFGGNRLGLLLMEVRREFILKGVFPQQLPELQISVDASLGSDSPMENYVPHNQFDILNGLNYTALWANAFLLMAKQDTMPVEVWTKAVSRKNIPLLISVEEPLVSAIFEGLLNKPREKLVNAGDTLDDMTPEVARSIFVKITSFIRGKTLEDEEVQRLISRKSRESSRMQEIRRAAERSRDLTNRDKLPTAEAPQQWTPSASNNQTRPNHATKPGGTSPPRNRNTPANRSLPGSSASIGSNSKPMGGAPPDPSPKIPSLLCDLKDQPQNRFNERNDRRNLGNSGRFGNNNNNNRRQQQQNFGSRRVRSPSPALNNSYRKRDYIPGGGISPQRTEPIVSDGPPASAAAVKTEPPAPKKQKRVVDESELSEGEILSDDD</sequence>
<dbReference type="AlphaFoldDB" id="A0A915D9X7"/>
<feature type="compositionally biased region" description="Basic and acidic residues" evidence="1">
    <location>
        <begin position="1043"/>
        <end position="1070"/>
    </location>
</feature>
<protein>
    <submittedName>
        <fullName evidence="3">NADAR domain-containing protein</fullName>
    </submittedName>
</protein>
<keyword evidence="2" id="KW-1185">Reference proteome</keyword>